<dbReference type="Proteomes" id="UP001550850">
    <property type="component" value="Unassembled WGS sequence"/>
</dbReference>
<keyword evidence="4 9" id="KW-0858">Xylan degradation</keyword>
<evidence type="ECO:0000256" key="8">
    <source>
        <dbReference type="ARBA" id="ARBA00023326"/>
    </source>
</evidence>
<organism evidence="13 14">
    <name type="scientific">Streptomyces fragilis</name>
    <dbReference type="NCBI Taxonomy" id="67301"/>
    <lineage>
        <taxon>Bacteria</taxon>
        <taxon>Bacillati</taxon>
        <taxon>Actinomycetota</taxon>
        <taxon>Actinomycetes</taxon>
        <taxon>Kitasatosporales</taxon>
        <taxon>Streptomycetaceae</taxon>
        <taxon>Streptomyces</taxon>
    </lineage>
</organism>
<dbReference type="InterPro" id="IPR006311">
    <property type="entry name" value="TAT_signal"/>
</dbReference>
<comment type="caution">
    <text evidence="13">The sequence shown here is derived from an EMBL/GenBank/DDBJ whole genome shotgun (WGS) entry which is preliminary data.</text>
</comment>
<dbReference type="Gene3D" id="2.60.120.180">
    <property type="match status" value="1"/>
</dbReference>
<evidence type="ECO:0000256" key="7">
    <source>
        <dbReference type="ARBA" id="ARBA00023295"/>
    </source>
</evidence>
<evidence type="ECO:0000256" key="6">
    <source>
        <dbReference type="ARBA" id="ARBA00023277"/>
    </source>
</evidence>
<evidence type="ECO:0000256" key="11">
    <source>
        <dbReference type="SAM" id="SignalP"/>
    </source>
</evidence>
<keyword evidence="7 9" id="KW-0326">Glycosidase</keyword>
<evidence type="ECO:0000313" key="13">
    <source>
        <dbReference type="EMBL" id="MEU3555721.1"/>
    </source>
</evidence>
<dbReference type="PROSITE" id="PS00776">
    <property type="entry name" value="GH11_1"/>
    <property type="match status" value="1"/>
</dbReference>
<dbReference type="InterPro" id="IPR033119">
    <property type="entry name" value="GH11_AS_2"/>
</dbReference>
<name>A0ABV2YJ29_9ACTN</name>
<evidence type="ECO:0000256" key="2">
    <source>
        <dbReference type="ARBA" id="ARBA00004851"/>
    </source>
</evidence>
<dbReference type="InterPro" id="IPR033123">
    <property type="entry name" value="GH11_dom"/>
</dbReference>
<dbReference type="InterPro" id="IPR001137">
    <property type="entry name" value="Glyco_hydro_11"/>
</dbReference>
<feature type="domain" description="GH11" evidence="12">
    <location>
        <begin position="48"/>
        <end position="233"/>
    </location>
</feature>
<evidence type="ECO:0000259" key="12">
    <source>
        <dbReference type="PROSITE" id="PS51761"/>
    </source>
</evidence>
<keyword evidence="11" id="KW-0732">Signal</keyword>
<dbReference type="InterPro" id="IPR013319">
    <property type="entry name" value="GH11/12"/>
</dbReference>
<dbReference type="SUPFAM" id="SSF49899">
    <property type="entry name" value="Concanavalin A-like lectins/glucanases"/>
    <property type="match status" value="1"/>
</dbReference>
<dbReference type="EC" id="3.2.1.8" evidence="3 9"/>
<dbReference type="Pfam" id="PF00457">
    <property type="entry name" value="Glyco_hydro_11"/>
    <property type="match status" value="1"/>
</dbReference>
<feature type="chain" id="PRO_5045100056" description="Endo-1,4-beta-xylanase" evidence="11">
    <location>
        <begin position="47"/>
        <end position="233"/>
    </location>
</feature>
<sequence length="233" mass="24929">MHLDQAPDRNVPHLSRPGRRSVLARAAGVALAAGSGSLLLPGTAHAQTVTTPRSGTHDGHYYQFWTDGTGTVAMTLGAGGRYGVDWSGCGNFVAGKGWATGGRRTVQWSGGFAPAGNGYLSVYGWARNPLVEYYIIDGYGSYRPAHPDHRGTLSSDGQVYDLYRTVRYPSGGTQILQQYWSVNRGTRTQGGTVTTGNHFDAWSRAGMTLGGFEFMIVATEGYRSSGRSDILVG</sequence>
<keyword evidence="5 9" id="KW-0378">Hydrolase</keyword>
<dbReference type="InterPro" id="IPR018208">
    <property type="entry name" value="GH11_AS_1"/>
</dbReference>
<keyword evidence="14" id="KW-1185">Reference proteome</keyword>
<dbReference type="GO" id="GO:0016787">
    <property type="term" value="F:hydrolase activity"/>
    <property type="evidence" value="ECO:0007669"/>
    <property type="project" value="UniProtKB-KW"/>
</dbReference>
<dbReference type="PANTHER" id="PTHR46828">
    <property type="entry name" value="ENDO-1,4-BETA-XYLANASE A-RELATED"/>
    <property type="match status" value="1"/>
</dbReference>
<feature type="signal peptide" evidence="11">
    <location>
        <begin position="1"/>
        <end position="46"/>
    </location>
</feature>
<evidence type="ECO:0000256" key="9">
    <source>
        <dbReference type="PROSITE-ProRule" id="PRU01097"/>
    </source>
</evidence>
<dbReference type="PROSITE" id="PS00777">
    <property type="entry name" value="GH11_2"/>
    <property type="match status" value="1"/>
</dbReference>
<dbReference type="PROSITE" id="PS51761">
    <property type="entry name" value="GH11_3"/>
    <property type="match status" value="1"/>
</dbReference>
<accession>A0ABV2YJ29</accession>
<comment type="catalytic activity">
    <reaction evidence="1 9 10">
        <text>Endohydrolysis of (1-&gt;4)-beta-D-xylosidic linkages in xylans.</text>
        <dbReference type="EC" id="3.2.1.8"/>
    </reaction>
</comment>
<dbReference type="PRINTS" id="PR00911">
    <property type="entry name" value="GLHYDRLASE11"/>
</dbReference>
<evidence type="ECO:0000256" key="10">
    <source>
        <dbReference type="RuleBase" id="RU362015"/>
    </source>
</evidence>
<dbReference type="PANTHER" id="PTHR46828:SF2">
    <property type="entry name" value="ENDO-1,4-BETA-XYLANASE A-RELATED"/>
    <property type="match status" value="1"/>
</dbReference>
<protein>
    <recommendedName>
        <fullName evidence="3 9">Endo-1,4-beta-xylanase</fullName>
        <ecNumber evidence="3 9">3.2.1.8</ecNumber>
    </recommendedName>
</protein>
<evidence type="ECO:0000256" key="1">
    <source>
        <dbReference type="ARBA" id="ARBA00000681"/>
    </source>
</evidence>
<gene>
    <name evidence="13" type="ORF">AB0E65_16115</name>
</gene>
<evidence type="ECO:0000256" key="3">
    <source>
        <dbReference type="ARBA" id="ARBA00012590"/>
    </source>
</evidence>
<dbReference type="EMBL" id="JBEZUR010000022">
    <property type="protein sequence ID" value="MEU3555721.1"/>
    <property type="molecule type" value="Genomic_DNA"/>
</dbReference>
<evidence type="ECO:0000256" key="4">
    <source>
        <dbReference type="ARBA" id="ARBA00022651"/>
    </source>
</evidence>
<feature type="active site" description="Proton donor" evidence="9">
    <location>
        <position position="220"/>
    </location>
</feature>
<proteinExistence type="inferred from homology"/>
<comment type="similarity">
    <text evidence="9 10">Belongs to the glycosyl hydrolase 11 (cellulase G) family.</text>
</comment>
<dbReference type="RefSeq" id="WP_245967658.1">
    <property type="nucleotide sequence ID" value="NZ_BEVZ01000005.1"/>
</dbReference>
<dbReference type="InterPro" id="IPR013320">
    <property type="entry name" value="ConA-like_dom_sf"/>
</dbReference>
<comment type="pathway">
    <text evidence="2 9 10">Glycan degradation; xylan degradation.</text>
</comment>
<evidence type="ECO:0000256" key="5">
    <source>
        <dbReference type="ARBA" id="ARBA00022801"/>
    </source>
</evidence>
<evidence type="ECO:0000313" key="14">
    <source>
        <dbReference type="Proteomes" id="UP001550850"/>
    </source>
</evidence>
<dbReference type="PROSITE" id="PS51318">
    <property type="entry name" value="TAT"/>
    <property type="match status" value="1"/>
</dbReference>
<keyword evidence="8 9" id="KW-0624">Polysaccharide degradation</keyword>
<reference evidence="13 14" key="1">
    <citation type="submission" date="2024-06" db="EMBL/GenBank/DDBJ databases">
        <title>The Natural Products Discovery Center: Release of the First 8490 Sequenced Strains for Exploring Actinobacteria Biosynthetic Diversity.</title>
        <authorList>
            <person name="Kalkreuter E."/>
            <person name="Kautsar S.A."/>
            <person name="Yang D."/>
            <person name="Bader C.D."/>
            <person name="Teijaro C.N."/>
            <person name="Fluegel L."/>
            <person name="Davis C.M."/>
            <person name="Simpson J.R."/>
            <person name="Lauterbach L."/>
            <person name="Steele A.D."/>
            <person name="Gui C."/>
            <person name="Meng S."/>
            <person name="Li G."/>
            <person name="Viehrig K."/>
            <person name="Ye F."/>
            <person name="Su P."/>
            <person name="Kiefer A.F."/>
            <person name="Nichols A."/>
            <person name="Cepeda A.J."/>
            <person name="Yan W."/>
            <person name="Fan B."/>
            <person name="Jiang Y."/>
            <person name="Adhikari A."/>
            <person name="Zheng C.-J."/>
            <person name="Schuster L."/>
            <person name="Cowan T.M."/>
            <person name="Smanski M.J."/>
            <person name="Chevrette M.G."/>
            <person name="De Carvalho L.P.S."/>
            <person name="Shen B."/>
        </authorList>
    </citation>
    <scope>NUCLEOTIDE SEQUENCE [LARGE SCALE GENOMIC DNA]</scope>
    <source>
        <strain evidence="13 14">NPDC038104</strain>
    </source>
</reference>
<feature type="active site" description="Nucleophile" evidence="9">
    <location>
        <position position="132"/>
    </location>
</feature>
<keyword evidence="6 9" id="KW-0119">Carbohydrate metabolism</keyword>